<reference evidence="1" key="1">
    <citation type="journal article" date="2014" name="Int. J. Syst. Evol. Microbiol.">
        <title>Complete genome sequence of Corynebacterium casei LMG S-19264T (=DSM 44701T), isolated from a smear-ripened cheese.</title>
        <authorList>
            <consortium name="US DOE Joint Genome Institute (JGI-PGF)"/>
            <person name="Walter F."/>
            <person name="Albersmeier A."/>
            <person name="Kalinowski J."/>
            <person name="Ruckert C."/>
        </authorList>
    </citation>
    <scope>NUCLEOTIDE SEQUENCE</scope>
    <source>
        <strain evidence="1">JCM 4988</strain>
    </source>
</reference>
<organism evidence="1 2">
    <name type="scientific">Streptomyces inusitatus</name>
    <dbReference type="NCBI Taxonomy" id="68221"/>
    <lineage>
        <taxon>Bacteria</taxon>
        <taxon>Bacillati</taxon>
        <taxon>Actinomycetota</taxon>
        <taxon>Actinomycetes</taxon>
        <taxon>Kitasatosporales</taxon>
        <taxon>Streptomycetaceae</taxon>
        <taxon>Streptomyces</taxon>
    </lineage>
</organism>
<name>A0A918PY34_9ACTN</name>
<evidence type="ECO:0000313" key="2">
    <source>
        <dbReference type="Proteomes" id="UP000630936"/>
    </source>
</evidence>
<protein>
    <submittedName>
        <fullName evidence="1">Uncharacterized protein</fullName>
    </submittedName>
</protein>
<reference evidence="1" key="2">
    <citation type="submission" date="2020-09" db="EMBL/GenBank/DDBJ databases">
        <authorList>
            <person name="Sun Q."/>
            <person name="Ohkuma M."/>
        </authorList>
    </citation>
    <scope>NUCLEOTIDE SEQUENCE</scope>
    <source>
        <strain evidence="1">JCM 4988</strain>
    </source>
</reference>
<proteinExistence type="predicted"/>
<sequence length="65" mass="6605">MAVTAMTSTQMTAVRADPDTTAAAMAAATAVTTTGTSHTREAAGRGDSVDACCRTISTLKPSERE</sequence>
<dbReference type="EMBL" id="BMWG01000004">
    <property type="protein sequence ID" value="GGZ26961.1"/>
    <property type="molecule type" value="Genomic_DNA"/>
</dbReference>
<dbReference type="AlphaFoldDB" id="A0A918PY34"/>
<evidence type="ECO:0000313" key="1">
    <source>
        <dbReference type="EMBL" id="GGZ26961.1"/>
    </source>
</evidence>
<dbReference type="Proteomes" id="UP000630936">
    <property type="component" value="Unassembled WGS sequence"/>
</dbReference>
<comment type="caution">
    <text evidence="1">The sequence shown here is derived from an EMBL/GenBank/DDBJ whole genome shotgun (WGS) entry which is preliminary data.</text>
</comment>
<keyword evidence="2" id="KW-1185">Reference proteome</keyword>
<accession>A0A918PY34</accession>
<gene>
    <name evidence="1" type="ORF">GCM10010387_20370</name>
</gene>